<feature type="compositionally biased region" description="Basic residues" evidence="1">
    <location>
        <begin position="207"/>
        <end position="217"/>
    </location>
</feature>
<accession>A0A4C1YD66</accession>
<feature type="compositionally biased region" description="Basic and acidic residues" evidence="1">
    <location>
        <begin position="232"/>
        <end position="251"/>
    </location>
</feature>
<feature type="region of interest" description="Disordered" evidence="1">
    <location>
        <begin position="1"/>
        <end position="35"/>
    </location>
</feature>
<evidence type="ECO:0000313" key="2">
    <source>
        <dbReference type="EMBL" id="GBP72407.1"/>
    </source>
</evidence>
<organism evidence="2 3">
    <name type="scientific">Eumeta variegata</name>
    <name type="common">Bagworm moth</name>
    <name type="synonym">Eumeta japonica</name>
    <dbReference type="NCBI Taxonomy" id="151549"/>
    <lineage>
        <taxon>Eukaryota</taxon>
        <taxon>Metazoa</taxon>
        <taxon>Ecdysozoa</taxon>
        <taxon>Arthropoda</taxon>
        <taxon>Hexapoda</taxon>
        <taxon>Insecta</taxon>
        <taxon>Pterygota</taxon>
        <taxon>Neoptera</taxon>
        <taxon>Endopterygota</taxon>
        <taxon>Lepidoptera</taxon>
        <taxon>Glossata</taxon>
        <taxon>Ditrysia</taxon>
        <taxon>Tineoidea</taxon>
        <taxon>Psychidae</taxon>
        <taxon>Oiketicinae</taxon>
        <taxon>Eumeta</taxon>
    </lineage>
</organism>
<dbReference type="EMBL" id="BGZK01001144">
    <property type="protein sequence ID" value="GBP72407.1"/>
    <property type="molecule type" value="Genomic_DNA"/>
</dbReference>
<feature type="region of interest" description="Disordered" evidence="1">
    <location>
        <begin position="197"/>
        <end position="251"/>
    </location>
</feature>
<feature type="compositionally biased region" description="Polar residues" evidence="1">
    <location>
        <begin position="8"/>
        <end position="18"/>
    </location>
</feature>
<dbReference type="AlphaFoldDB" id="A0A4C1YD66"/>
<proteinExistence type="predicted"/>
<reference evidence="2 3" key="1">
    <citation type="journal article" date="2019" name="Commun. Biol.">
        <title>The bagworm genome reveals a unique fibroin gene that provides high tensile strength.</title>
        <authorList>
            <person name="Kono N."/>
            <person name="Nakamura H."/>
            <person name="Ohtoshi R."/>
            <person name="Tomita M."/>
            <person name="Numata K."/>
            <person name="Arakawa K."/>
        </authorList>
    </citation>
    <scope>NUCLEOTIDE SEQUENCE [LARGE SCALE GENOMIC DNA]</scope>
</reference>
<keyword evidence="3" id="KW-1185">Reference proteome</keyword>
<gene>
    <name evidence="2" type="ORF">EVAR_33098_1</name>
</gene>
<name>A0A4C1YD66_EUMVA</name>
<evidence type="ECO:0000313" key="3">
    <source>
        <dbReference type="Proteomes" id="UP000299102"/>
    </source>
</evidence>
<evidence type="ECO:0000256" key="1">
    <source>
        <dbReference type="SAM" id="MobiDB-lite"/>
    </source>
</evidence>
<comment type="caution">
    <text evidence="2">The sequence shown here is derived from an EMBL/GenBank/DDBJ whole genome shotgun (WGS) entry which is preliminary data.</text>
</comment>
<protein>
    <submittedName>
        <fullName evidence="2">Uncharacterized protein</fullName>
    </submittedName>
</protein>
<dbReference type="Proteomes" id="UP000299102">
    <property type="component" value="Unassembled WGS sequence"/>
</dbReference>
<sequence>MRERQEVNKTNIGRQLHTSPRCDAHAPPRRDGPGSLFYTRPTFRTCLTWRLQCSFVSNHLQIDNDKKTCSSKQTKQGVRRTNTARAPSLMGRKRTSKRAEYGINWGAGCARAGVNSANVRYLDDDRRRCAPTPVYTASASIHLRLSSAVRAVTVYRSARRAITASQSRSRPRFNKVHVCRRNCELNIVVNVLTEYGRPGPRPASAKQTRKTAKQTKKSNREGLFALKHRRSDVRWPRAQRGVEHGPRAARRPEIQRFCMNS</sequence>
<feature type="compositionally biased region" description="Basic and acidic residues" evidence="1">
    <location>
        <begin position="20"/>
        <end position="32"/>
    </location>
</feature>